<dbReference type="EMBL" id="NCSJ02000228">
    <property type="protein sequence ID" value="RFU27003.1"/>
    <property type="molecule type" value="Genomic_DNA"/>
</dbReference>
<evidence type="ECO:0000256" key="1">
    <source>
        <dbReference type="SAM" id="MobiDB-lite"/>
    </source>
</evidence>
<feature type="compositionally biased region" description="Basic residues" evidence="1">
    <location>
        <begin position="129"/>
        <end position="154"/>
    </location>
</feature>
<accession>A0A3E2H201</accession>
<keyword evidence="3" id="KW-1185">Reference proteome</keyword>
<gene>
    <name evidence="2" type="ORF">B7463_g9325</name>
</gene>
<evidence type="ECO:0000313" key="3">
    <source>
        <dbReference type="Proteomes" id="UP000258309"/>
    </source>
</evidence>
<protein>
    <submittedName>
        <fullName evidence="2">Uncharacterized protein</fullName>
    </submittedName>
</protein>
<feature type="region of interest" description="Disordered" evidence="1">
    <location>
        <begin position="102"/>
        <end position="158"/>
    </location>
</feature>
<evidence type="ECO:0000313" key="2">
    <source>
        <dbReference type="EMBL" id="RFU27003.1"/>
    </source>
</evidence>
<reference evidence="2 3" key="1">
    <citation type="submission" date="2018-05" db="EMBL/GenBank/DDBJ databases">
        <title>Draft genome sequence of Scytalidium lignicola DSM 105466, a ubiquitous saprotrophic fungus.</title>
        <authorList>
            <person name="Buettner E."/>
            <person name="Gebauer A.M."/>
            <person name="Hofrichter M."/>
            <person name="Liers C."/>
            <person name="Kellner H."/>
        </authorList>
    </citation>
    <scope>NUCLEOTIDE SEQUENCE [LARGE SCALE GENOMIC DNA]</scope>
    <source>
        <strain evidence="2 3">DSM 105466</strain>
    </source>
</reference>
<feature type="non-terminal residue" evidence="2">
    <location>
        <position position="239"/>
    </location>
</feature>
<comment type="caution">
    <text evidence="2">The sequence shown here is derived from an EMBL/GenBank/DDBJ whole genome shotgun (WGS) entry which is preliminary data.</text>
</comment>
<proteinExistence type="predicted"/>
<name>A0A3E2H201_SCYLI</name>
<dbReference type="AlphaFoldDB" id="A0A3E2H201"/>
<dbReference type="Proteomes" id="UP000258309">
    <property type="component" value="Unassembled WGS sequence"/>
</dbReference>
<sequence length="239" mass="26414">MVAAKNGTERRVAEVAAAEPWLLRGAALGAWSLCVRRRVAGQHDAMRCRTSNNTLMGRRRRGQYSRETWGSGWLVQQQQRGNKLQGQRFQAGGVQLLGGSHWTMGRGVRPDGVQVEEEDEREGREIWHRGRKRRGANVRPRKSRRTPRSPRSRPRSPSVYYYGIAVKQKSWIRSQEAAKNQAEAAEATSRRDGVWIVAIGPASGSEGRDDGQRWGGLLSLLLCAASAGAGGKAPPALPR</sequence>
<feature type="non-terminal residue" evidence="2">
    <location>
        <position position="1"/>
    </location>
</feature>
<organism evidence="2 3">
    <name type="scientific">Scytalidium lignicola</name>
    <name type="common">Hyphomycete</name>
    <dbReference type="NCBI Taxonomy" id="5539"/>
    <lineage>
        <taxon>Eukaryota</taxon>
        <taxon>Fungi</taxon>
        <taxon>Dikarya</taxon>
        <taxon>Ascomycota</taxon>
        <taxon>Pezizomycotina</taxon>
        <taxon>Leotiomycetes</taxon>
        <taxon>Leotiomycetes incertae sedis</taxon>
        <taxon>Scytalidium</taxon>
    </lineage>
</organism>